<dbReference type="EMBL" id="LR134238">
    <property type="protein sequence ID" value="VED12778.1"/>
    <property type="molecule type" value="Genomic_DNA"/>
</dbReference>
<evidence type="ECO:0000256" key="1">
    <source>
        <dbReference type="SAM" id="Phobius"/>
    </source>
</evidence>
<organism evidence="2 3">
    <name type="scientific">Escherichia coli</name>
    <dbReference type="NCBI Taxonomy" id="562"/>
    <lineage>
        <taxon>Bacteria</taxon>
        <taxon>Pseudomonadati</taxon>
        <taxon>Pseudomonadota</taxon>
        <taxon>Gammaproteobacteria</taxon>
        <taxon>Enterobacterales</taxon>
        <taxon>Enterobacteriaceae</taxon>
        <taxon>Escherichia</taxon>
    </lineage>
</organism>
<feature type="transmembrane region" description="Helical" evidence="1">
    <location>
        <begin position="35"/>
        <end position="52"/>
    </location>
</feature>
<reference evidence="2 3" key="1">
    <citation type="submission" date="2018-12" db="EMBL/GenBank/DDBJ databases">
        <authorList>
            <consortium name="Pathogen Informatics"/>
        </authorList>
    </citation>
    <scope>NUCLEOTIDE SEQUENCE [LARGE SCALE GENOMIC DNA]</scope>
    <source>
        <strain evidence="2 3">NCTC9044</strain>
    </source>
</reference>
<keyword evidence="1" id="KW-0812">Transmembrane</keyword>
<sequence length="53" mass="5934">MQAVEKAGYGAEAIEDDAKRRERQQETAVATMKRFRWQAIVALAVGIPVMVWG</sequence>
<dbReference type="EC" id="3.6.3.4" evidence="2"/>
<dbReference type="Proteomes" id="UP000271797">
    <property type="component" value="Chromosome"/>
</dbReference>
<proteinExistence type="predicted"/>
<evidence type="ECO:0000313" key="2">
    <source>
        <dbReference type="EMBL" id="VED12778.1"/>
    </source>
</evidence>
<gene>
    <name evidence="2" type="primary">copA_3</name>
    <name evidence="2" type="ORF">NCTC9044_03626</name>
</gene>
<keyword evidence="1" id="KW-1133">Transmembrane helix</keyword>
<keyword evidence="1" id="KW-0472">Membrane</keyword>
<keyword evidence="2" id="KW-0378">Hydrolase</keyword>
<name>A0A3S4KGL6_ECOLX</name>
<evidence type="ECO:0000313" key="3">
    <source>
        <dbReference type="Proteomes" id="UP000271797"/>
    </source>
</evidence>
<dbReference type="GO" id="GO:0016787">
    <property type="term" value="F:hydrolase activity"/>
    <property type="evidence" value="ECO:0007669"/>
    <property type="project" value="UniProtKB-KW"/>
</dbReference>
<protein>
    <submittedName>
        <fullName evidence="2">Copper-transporting P-type ATPase</fullName>
        <ecNumber evidence="2">3.6.3.-</ecNumber>
        <ecNumber evidence="2">3.6.3.4</ecNumber>
    </submittedName>
</protein>
<accession>A0A3S4KGL6</accession>
<dbReference type="AlphaFoldDB" id="A0A3S4KGL6"/>
<dbReference type="EC" id="3.6.3.-" evidence="2"/>